<dbReference type="NCBIfam" id="TIGR00229">
    <property type="entry name" value="sensory_box"/>
    <property type="match status" value="1"/>
</dbReference>
<dbReference type="InterPro" id="IPR004358">
    <property type="entry name" value="Sig_transdc_His_kin-like_C"/>
</dbReference>
<dbReference type="PROSITE" id="PS50109">
    <property type="entry name" value="HIS_KIN"/>
    <property type="match status" value="1"/>
</dbReference>
<dbReference type="Pfam" id="PF00989">
    <property type="entry name" value="PAS"/>
    <property type="match status" value="1"/>
</dbReference>
<dbReference type="GO" id="GO:0004721">
    <property type="term" value="F:phosphoprotein phosphatase activity"/>
    <property type="evidence" value="ECO:0007669"/>
    <property type="project" value="TreeGrafter"/>
</dbReference>
<dbReference type="GO" id="GO:0005524">
    <property type="term" value="F:ATP binding"/>
    <property type="evidence" value="ECO:0007669"/>
    <property type="project" value="UniProtKB-KW"/>
</dbReference>
<dbReference type="InterPro" id="IPR035965">
    <property type="entry name" value="PAS-like_dom_sf"/>
</dbReference>
<evidence type="ECO:0000313" key="16">
    <source>
        <dbReference type="Proteomes" id="UP000275473"/>
    </source>
</evidence>
<dbReference type="EMBL" id="RIAX01000001">
    <property type="protein sequence ID" value="RNF40858.1"/>
    <property type="molecule type" value="Genomic_DNA"/>
</dbReference>
<evidence type="ECO:0000256" key="7">
    <source>
        <dbReference type="ARBA" id="ARBA00022741"/>
    </source>
</evidence>
<keyword evidence="10" id="KW-0902">Two-component regulatory system</keyword>
<evidence type="ECO:0000256" key="5">
    <source>
        <dbReference type="ARBA" id="ARBA00022553"/>
    </source>
</evidence>
<dbReference type="AlphaFoldDB" id="A0A3M8PAX7"/>
<dbReference type="PRINTS" id="PR00344">
    <property type="entry name" value="BCTRLSENSOR"/>
</dbReference>
<feature type="coiled-coil region" evidence="12">
    <location>
        <begin position="107"/>
        <end position="134"/>
    </location>
</feature>
<dbReference type="SMART" id="SM00388">
    <property type="entry name" value="HisKA"/>
    <property type="match status" value="1"/>
</dbReference>
<dbReference type="GO" id="GO:0000155">
    <property type="term" value="F:phosphorelay sensor kinase activity"/>
    <property type="evidence" value="ECO:0007669"/>
    <property type="project" value="InterPro"/>
</dbReference>
<dbReference type="Pfam" id="PF02518">
    <property type="entry name" value="HATPase_c"/>
    <property type="match status" value="1"/>
</dbReference>
<evidence type="ECO:0000256" key="3">
    <source>
        <dbReference type="ARBA" id="ARBA00012438"/>
    </source>
</evidence>
<keyword evidence="16" id="KW-1185">Reference proteome</keyword>
<dbReference type="PANTHER" id="PTHR45453">
    <property type="entry name" value="PHOSPHATE REGULON SENSOR PROTEIN PHOR"/>
    <property type="match status" value="1"/>
</dbReference>
<name>A0A3M8PAX7_9BACL</name>
<dbReference type="InterPro" id="IPR003661">
    <property type="entry name" value="HisK_dim/P_dom"/>
</dbReference>
<evidence type="ECO:0000256" key="12">
    <source>
        <dbReference type="SAM" id="Coils"/>
    </source>
</evidence>
<dbReference type="FunFam" id="1.10.287.130:FF:000008">
    <property type="entry name" value="Two-component sensor histidine kinase"/>
    <property type="match status" value="1"/>
</dbReference>
<dbReference type="SUPFAM" id="SSF55874">
    <property type="entry name" value="ATPase domain of HSP90 chaperone/DNA topoisomerase II/histidine kinase"/>
    <property type="match status" value="1"/>
</dbReference>
<feature type="transmembrane region" description="Helical" evidence="13">
    <location>
        <begin position="43"/>
        <end position="62"/>
    </location>
</feature>
<keyword evidence="9" id="KW-0067">ATP-binding</keyword>
<dbReference type="SUPFAM" id="SSF47384">
    <property type="entry name" value="Homodimeric domain of signal transducing histidine kinase"/>
    <property type="match status" value="1"/>
</dbReference>
<keyword evidence="7" id="KW-0547">Nucleotide-binding</keyword>
<sequence>MKSFRNRLLVTILGWLGMLLAGLFTVIGQLFPMYAESGGQTRVWLILGLLFAAAMLFSAIIGHRIIKIHSLPIENVTETALELVKGNYRARAYEYSTGGTVQLSSTINVLARNLQEITATRETEQERLKTLIENMGSALIMIDRQGTVSLVNKTFLDEFSLSDQVTENKFYKEIDIPPVVEKFIDHVFMTETSARDQVSFDERLSTKHLDLYGAPVIGKHERWLGIVIVAHDISALKRLEQVRKDFVANVSHELKTPVTSIKGFTETLLDGAYKDTPSLLAFLEIIQKESNRLEMLIKDLLDLSRVEKADFQVEAKPTDMKKVIERAEELVRPRLEEKSIRLETELASVIVQGDANRLIQVMTNLLVNAITYSASETTIRVDLSQQQSEAVVHVKDQGIGIEASEIDRLFERFYRVDRARSRNSGGTGLGLSIVKHLLEAHQGRVEVESAVGVGTTFTIYLPLAK</sequence>
<organism evidence="15 16">
    <name type="scientific">Planococcus salinus</name>
    <dbReference type="NCBI Taxonomy" id="1848460"/>
    <lineage>
        <taxon>Bacteria</taxon>
        <taxon>Bacillati</taxon>
        <taxon>Bacillota</taxon>
        <taxon>Bacilli</taxon>
        <taxon>Bacillales</taxon>
        <taxon>Caryophanaceae</taxon>
        <taxon>Planococcus</taxon>
    </lineage>
</organism>
<dbReference type="EC" id="2.7.13.3" evidence="3"/>
<reference evidence="15 16" key="1">
    <citation type="journal article" date="2018" name="Int. J. Syst. Evol. Microbiol.">
        <title>Planococcus salinus sp. nov., a moderately halophilic bacterium isolated from a saline-alkali soil.</title>
        <authorList>
            <person name="Gan L."/>
        </authorList>
    </citation>
    <scope>NUCLEOTIDE SEQUENCE [LARGE SCALE GENOMIC DNA]</scope>
    <source>
        <strain evidence="15 16">LCB217</strain>
    </source>
</reference>
<dbReference type="Gene3D" id="1.10.287.130">
    <property type="match status" value="1"/>
</dbReference>
<evidence type="ECO:0000313" key="15">
    <source>
        <dbReference type="EMBL" id="RNF40858.1"/>
    </source>
</evidence>
<evidence type="ECO:0000256" key="4">
    <source>
        <dbReference type="ARBA" id="ARBA00022475"/>
    </source>
</evidence>
<evidence type="ECO:0000256" key="1">
    <source>
        <dbReference type="ARBA" id="ARBA00000085"/>
    </source>
</evidence>
<comment type="catalytic activity">
    <reaction evidence="1">
        <text>ATP + protein L-histidine = ADP + protein N-phospho-L-histidine.</text>
        <dbReference type="EC" id="2.7.13.3"/>
    </reaction>
</comment>
<evidence type="ECO:0000259" key="14">
    <source>
        <dbReference type="PROSITE" id="PS50109"/>
    </source>
</evidence>
<dbReference type="Pfam" id="PF00512">
    <property type="entry name" value="HisKA"/>
    <property type="match status" value="1"/>
</dbReference>
<accession>A0A3M8PAX7</accession>
<dbReference type="SMART" id="SM00387">
    <property type="entry name" value="HATPase_c"/>
    <property type="match status" value="1"/>
</dbReference>
<dbReference type="CDD" id="cd00082">
    <property type="entry name" value="HisKA"/>
    <property type="match status" value="1"/>
</dbReference>
<evidence type="ECO:0000256" key="11">
    <source>
        <dbReference type="ARBA" id="ARBA00023136"/>
    </source>
</evidence>
<evidence type="ECO:0000256" key="2">
    <source>
        <dbReference type="ARBA" id="ARBA00004651"/>
    </source>
</evidence>
<dbReference type="NCBIfam" id="NF046044">
    <property type="entry name" value="PnpS"/>
    <property type="match status" value="1"/>
</dbReference>
<dbReference type="Proteomes" id="UP000275473">
    <property type="component" value="Unassembled WGS sequence"/>
</dbReference>
<dbReference type="GO" id="GO:0005886">
    <property type="term" value="C:plasma membrane"/>
    <property type="evidence" value="ECO:0007669"/>
    <property type="project" value="UniProtKB-SubCell"/>
</dbReference>
<dbReference type="Gene3D" id="3.30.565.10">
    <property type="entry name" value="Histidine kinase-like ATPase, C-terminal domain"/>
    <property type="match status" value="1"/>
</dbReference>
<dbReference type="FunFam" id="3.30.565.10:FF:000006">
    <property type="entry name" value="Sensor histidine kinase WalK"/>
    <property type="match status" value="1"/>
</dbReference>
<dbReference type="RefSeq" id="WP_123163608.1">
    <property type="nucleotide sequence ID" value="NZ_RIAX01000001.1"/>
</dbReference>
<dbReference type="GO" id="GO:0016036">
    <property type="term" value="P:cellular response to phosphate starvation"/>
    <property type="evidence" value="ECO:0007669"/>
    <property type="project" value="TreeGrafter"/>
</dbReference>
<dbReference type="CDD" id="cd00075">
    <property type="entry name" value="HATPase"/>
    <property type="match status" value="1"/>
</dbReference>
<evidence type="ECO:0000256" key="13">
    <source>
        <dbReference type="SAM" id="Phobius"/>
    </source>
</evidence>
<comment type="subcellular location">
    <subcellularLocation>
        <location evidence="2">Cell membrane</location>
        <topology evidence="2">Multi-pass membrane protein</topology>
    </subcellularLocation>
</comment>
<evidence type="ECO:0000256" key="10">
    <source>
        <dbReference type="ARBA" id="ARBA00023012"/>
    </source>
</evidence>
<keyword evidence="11 13" id="KW-0472">Membrane</keyword>
<keyword evidence="4" id="KW-1003">Cell membrane</keyword>
<keyword evidence="5" id="KW-0597">Phosphoprotein</keyword>
<gene>
    <name evidence="15" type="ORF">EEX84_00440</name>
</gene>
<feature type="domain" description="Histidine kinase" evidence="14">
    <location>
        <begin position="249"/>
        <end position="465"/>
    </location>
</feature>
<proteinExistence type="predicted"/>
<dbReference type="InterPro" id="IPR050351">
    <property type="entry name" value="BphY/WalK/GraS-like"/>
</dbReference>
<evidence type="ECO:0000256" key="9">
    <source>
        <dbReference type="ARBA" id="ARBA00022840"/>
    </source>
</evidence>
<dbReference type="InterPro" id="IPR036097">
    <property type="entry name" value="HisK_dim/P_sf"/>
</dbReference>
<dbReference type="InterPro" id="IPR005467">
    <property type="entry name" value="His_kinase_dom"/>
</dbReference>
<dbReference type="OrthoDB" id="9813151at2"/>
<dbReference type="Gene3D" id="3.30.450.20">
    <property type="entry name" value="PAS domain"/>
    <property type="match status" value="1"/>
</dbReference>
<dbReference type="InterPro" id="IPR013767">
    <property type="entry name" value="PAS_fold"/>
</dbReference>
<dbReference type="InterPro" id="IPR000014">
    <property type="entry name" value="PAS"/>
</dbReference>
<keyword evidence="12" id="KW-0175">Coiled coil</keyword>
<dbReference type="GO" id="GO:0006355">
    <property type="term" value="P:regulation of DNA-templated transcription"/>
    <property type="evidence" value="ECO:0007669"/>
    <property type="project" value="InterPro"/>
</dbReference>
<keyword evidence="6" id="KW-0808">Transferase</keyword>
<keyword evidence="13" id="KW-0812">Transmembrane</keyword>
<keyword evidence="8" id="KW-0418">Kinase</keyword>
<dbReference type="SUPFAM" id="SSF55785">
    <property type="entry name" value="PYP-like sensor domain (PAS domain)"/>
    <property type="match status" value="1"/>
</dbReference>
<evidence type="ECO:0000256" key="6">
    <source>
        <dbReference type="ARBA" id="ARBA00022679"/>
    </source>
</evidence>
<dbReference type="PANTHER" id="PTHR45453:SF1">
    <property type="entry name" value="PHOSPHATE REGULON SENSOR PROTEIN PHOR"/>
    <property type="match status" value="1"/>
</dbReference>
<protein>
    <recommendedName>
        <fullName evidence="3">histidine kinase</fullName>
        <ecNumber evidence="3">2.7.13.3</ecNumber>
    </recommendedName>
</protein>
<evidence type="ECO:0000256" key="8">
    <source>
        <dbReference type="ARBA" id="ARBA00022777"/>
    </source>
</evidence>
<comment type="caution">
    <text evidence="15">The sequence shown here is derived from an EMBL/GenBank/DDBJ whole genome shotgun (WGS) entry which is preliminary data.</text>
</comment>
<keyword evidence="13" id="KW-1133">Transmembrane helix</keyword>
<dbReference type="InterPro" id="IPR003594">
    <property type="entry name" value="HATPase_dom"/>
</dbReference>
<dbReference type="InterPro" id="IPR036890">
    <property type="entry name" value="HATPase_C_sf"/>
</dbReference>
<feature type="transmembrane region" description="Helical" evidence="13">
    <location>
        <begin position="12"/>
        <end position="31"/>
    </location>
</feature>